<dbReference type="PANTHER" id="PTHR43649">
    <property type="entry name" value="ARABINOSE-BINDING PROTEIN-RELATED"/>
    <property type="match status" value="1"/>
</dbReference>
<dbReference type="Pfam" id="PF01547">
    <property type="entry name" value="SBP_bac_1"/>
    <property type="match status" value="1"/>
</dbReference>
<gene>
    <name evidence="2" type="ORF">DDQ50_15355</name>
</gene>
<proteinExistence type="predicted"/>
<reference evidence="2 3" key="1">
    <citation type="submission" date="2018-05" db="EMBL/GenBank/DDBJ databases">
        <title>Amnibacterium sp. M8JJ-5, whole genome shotgun sequence.</title>
        <authorList>
            <person name="Tuo L."/>
        </authorList>
    </citation>
    <scope>NUCLEOTIDE SEQUENCE [LARGE SCALE GENOMIC DNA]</scope>
    <source>
        <strain evidence="2 3">M8JJ-5</strain>
    </source>
</reference>
<protein>
    <submittedName>
        <fullName evidence="2">ABC transporter substrate-binding protein</fullName>
    </submittedName>
</protein>
<dbReference type="Proteomes" id="UP000244893">
    <property type="component" value="Unassembled WGS sequence"/>
</dbReference>
<evidence type="ECO:0000313" key="3">
    <source>
        <dbReference type="Proteomes" id="UP000244893"/>
    </source>
</evidence>
<dbReference type="AlphaFoldDB" id="A0A2V1HLM8"/>
<accession>A0A2V1HLM8</accession>
<organism evidence="2 3">
    <name type="scientific">Amnibacterium flavum</name>
    <dbReference type="NCBI Taxonomy" id="2173173"/>
    <lineage>
        <taxon>Bacteria</taxon>
        <taxon>Bacillati</taxon>
        <taxon>Actinomycetota</taxon>
        <taxon>Actinomycetes</taxon>
        <taxon>Micrococcales</taxon>
        <taxon>Microbacteriaceae</taxon>
        <taxon>Amnibacterium</taxon>
    </lineage>
</organism>
<feature type="signal peptide" evidence="1">
    <location>
        <begin position="1"/>
        <end position="22"/>
    </location>
</feature>
<dbReference type="InterPro" id="IPR050490">
    <property type="entry name" value="Bact_solute-bd_prot1"/>
</dbReference>
<evidence type="ECO:0000313" key="2">
    <source>
        <dbReference type="EMBL" id="PVZ93355.1"/>
    </source>
</evidence>
<dbReference type="Gene3D" id="3.40.190.10">
    <property type="entry name" value="Periplasmic binding protein-like II"/>
    <property type="match status" value="2"/>
</dbReference>
<sequence>MTPRPKKLGIALAAILATTALAGCVPTAGDSASGGGGDGKTLDLWYLSDNPTVPDAVKRFEEANPDIKVNMTDTVNDQYKTKLRVGLGTPNGPDVFLTWGGASLNEAAASNLVVPVDDLVEDKGYKDAFSEAVLAQGSADGKQYALPSAVEASMVWYNTEIFDELGLTPPTTWDEFMSVIAATKAGGYTPIAMANATQWPGSQWWSELVALSCGPDFWATIATPDPKIQFTDPCVIEAHKKIQELTAAGAFNDGFNGLDYDSGESRQLFYAGTAAMNHMGNWTVSSAREEAPEMLEKMDFFTVPAWDGAKGTSDMMTGGVSPMYAISASTDNPDAAKELLSYLVDEQASAEMAGIGRVPVYAGVGIDDPLVQKVSDAISNAPAIAAWPDQLLAPELSTEMLVQVQSLFGGDATSEGAAEAMQAVFDKLNG</sequence>
<dbReference type="PROSITE" id="PS51257">
    <property type="entry name" value="PROKAR_LIPOPROTEIN"/>
    <property type="match status" value="1"/>
</dbReference>
<dbReference type="EMBL" id="QEOP01000004">
    <property type="protein sequence ID" value="PVZ93355.1"/>
    <property type="molecule type" value="Genomic_DNA"/>
</dbReference>
<dbReference type="OrthoDB" id="8317736at2"/>
<dbReference type="InterPro" id="IPR006059">
    <property type="entry name" value="SBP"/>
</dbReference>
<comment type="caution">
    <text evidence="2">The sequence shown here is derived from an EMBL/GenBank/DDBJ whole genome shotgun (WGS) entry which is preliminary data.</text>
</comment>
<keyword evidence="1" id="KW-0732">Signal</keyword>
<keyword evidence="3" id="KW-1185">Reference proteome</keyword>
<dbReference type="RefSeq" id="WP_116757683.1">
    <property type="nucleotide sequence ID" value="NZ_JBHUEX010000001.1"/>
</dbReference>
<evidence type="ECO:0000256" key="1">
    <source>
        <dbReference type="SAM" id="SignalP"/>
    </source>
</evidence>
<dbReference type="SUPFAM" id="SSF53850">
    <property type="entry name" value="Periplasmic binding protein-like II"/>
    <property type="match status" value="1"/>
</dbReference>
<name>A0A2V1HLM8_9MICO</name>
<feature type="chain" id="PRO_5039537395" evidence="1">
    <location>
        <begin position="23"/>
        <end position="430"/>
    </location>
</feature>